<gene>
    <name evidence="1" type="ORF">ONT16_05410</name>
</gene>
<reference evidence="1" key="1">
    <citation type="submission" date="2022-11" db="EMBL/GenBank/DDBJ databases">
        <title>Genomic repertoires linked with pathogenic potency of arthritogenic Prevotella copri isolated from the gut of rheumatoid arthritis patients.</title>
        <authorList>
            <person name="Nii T."/>
            <person name="Maeda Y."/>
            <person name="Motooka D."/>
            <person name="Naito M."/>
            <person name="Matsumoto Y."/>
            <person name="Ogawa T."/>
            <person name="Oguro-Igashira E."/>
            <person name="Kishikawa T."/>
            <person name="Yamashita M."/>
            <person name="Koizumi S."/>
            <person name="Kurakawa T."/>
            <person name="Okumura R."/>
            <person name="Kayama H."/>
            <person name="Murakami M."/>
            <person name="Sakaguchi T."/>
            <person name="Das B."/>
            <person name="Nakamura S."/>
            <person name="Okada Y."/>
            <person name="Kumanogoh A."/>
            <person name="Takeda K."/>
        </authorList>
    </citation>
    <scope>NUCLEOTIDE SEQUENCE</scope>
    <source>
        <strain evidence="1">F3-75</strain>
    </source>
</reference>
<name>A0AAP3F5G9_9BACT</name>
<dbReference type="AlphaFoldDB" id="A0AAP3F5G9"/>
<dbReference type="EMBL" id="JAPDVK010000001">
    <property type="protein sequence ID" value="MCW4127705.1"/>
    <property type="molecule type" value="Genomic_DNA"/>
</dbReference>
<dbReference type="RefSeq" id="WP_158570145.1">
    <property type="nucleotide sequence ID" value="NZ_JAPDVK010000001.1"/>
</dbReference>
<protein>
    <submittedName>
        <fullName evidence="1">Uncharacterized protein</fullName>
    </submittedName>
</protein>
<evidence type="ECO:0000313" key="1">
    <source>
        <dbReference type="EMBL" id="MCW4127705.1"/>
    </source>
</evidence>
<organism evidence="1 2">
    <name type="scientific">Segatella copri</name>
    <dbReference type="NCBI Taxonomy" id="165179"/>
    <lineage>
        <taxon>Bacteria</taxon>
        <taxon>Pseudomonadati</taxon>
        <taxon>Bacteroidota</taxon>
        <taxon>Bacteroidia</taxon>
        <taxon>Bacteroidales</taxon>
        <taxon>Prevotellaceae</taxon>
        <taxon>Segatella</taxon>
    </lineage>
</organism>
<accession>A0AAP3F5G9</accession>
<comment type="caution">
    <text evidence="1">The sequence shown here is derived from an EMBL/GenBank/DDBJ whole genome shotgun (WGS) entry which is preliminary data.</text>
</comment>
<sequence>MDLEHIGNKCGFSDTGMLNRCSQLVGGDKDMVKVFKYKGLKNEKEIKSNG</sequence>
<proteinExistence type="predicted"/>
<evidence type="ECO:0000313" key="2">
    <source>
        <dbReference type="Proteomes" id="UP001209344"/>
    </source>
</evidence>
<dbReference type="Proteomes" id="UP001209344">
    <property type="component" value="Unassembled WGS sequence"/>
</dbReference>